<comment type="caution">
    <text evidence="2">The sequence shown here is derived from an EMBL/GenBank/DDBJ whole genome shotgun (WGS) entry which is preliminary data.</text>
</comment>
<dbReference type="Proteomes" id="UP000811899">
    <property type="component" value="Unassembled WGS sequence"/>
</dbReference>
<feature type="signal peptide" evidence="1">
    <location>
        <begin position="1"/>
        <end position="25"/>
    </location>
</feature>
<evidence type="ECO:0000256" key="1">
    <source>
        <dbReference type="SAM" id="SignalP"/>
    </source>
</evidence>
<protein>
    <submittedName>
        <fullName evidence="2">Uncharacterized protein</fullName>
    </submittedName>
</protein>
<dbReference type="RefSeq" id="WP_214170278.1">
    <property type="nucleotide sequence ID" value="NZ_JAHCVJ010000001.1"/>
</dbReference>
<organism evidence="2 3">
    <name type="scientific">Geoanaerobacter pelophilus</name>
    <dbReference type="NCBI Taxonomy" id="60036"/>
    <lineage>
        <taxon>Bacteria</taxon>
        <taxon>Pseudomonadati</taxon>
        <taxon>Thermodesulfobacteriota</taxon>
        <taxon>Desulfuromonadia</taxon>
        <taxon>Geobacterales</taxon>
        <taxon>Geobacteraceae</taxon>
        <taxon>Geoanaerobacter</taxon>
    </lineage>
</organism>
<feature type="chain" id="PRO_5043509611" evidence="1">
    <location>
        <begin position="26"/>
        <end position="230"/>
    </location>
</feature>
<name>A0AAW4L3J4_9BACT</name>
<keyword evidence="1" id="KW-0732">Signal</keyword>
<evidence type="ECO:0000313" key="3">
    <source>
        <dbReference type="Proteomes" id="UP000811899"/>
    </source>
</evidence>
<gene>
    <name evidence="2" type="ORF">KI809_04460</name>
</gene>
<sequence length="230" mass="25378">MHLVTGTKTVLCLVAMFTFPLSAYAIPAITCHCFTDRSYDAAHPAAADAYFLATTQNSFFAIVFKTDKKSIVMKKQQGTSPDDLWVAYWVASKAGKTPDSLLQAKSKSDSWKNTVVPLNLPPKSLGARFSNTLNANALTDQLSEAVVDELFLKEQLLSERDLSDMRKAGANNQELIIATVIATKTKQSAKQLYLEVKAGTKTWGSLLSWTKIDTKNMQQEVTNILKLHSQ</sequence>
<keyword evidence="3" id="KW-1185">Reference proteome</keyword>
<accession>A0AAW4L3J4</accession>
<proteinExistence type="predicted"/>
<reference evidence="2 3" key="1">
    <citation type="submission" date="2021-05" db="EMBL/GenBank/DDBJ databases">
        <title>The draft genome of Geobacter pelophilus DSM 12255.</title>
        <authorList>
            <person name="Xu Z."/>
            <person name="Masuda Y."/>
            <person name="Itoh H."/>
            <person name="Senoo K."/>
        </authorList>
    </citation>
    <scope>NUCLEOTIDE SEQUENCE [LARGE SCALE GENOMIC DNA]</scope>
    <source>
        <strain evidence="2 3">DSM 12255</strain>
    </source>
</reference>
<dbReference type="EMBL" id="JAHCVJ010000001">
    <property type="protein sequence ID" value="MBT0663548.1"/>
    <property type="molecule type" value="Genomic_DNA"/>
</dbReference>
<dbReference type="AlphaFoldDB" id="A0AAW4L3J4"/>
<evidence type="ECO:0000313" key="2">
    <source>
        <dbReference type="EMBL" id="MBT0663548.1"/>
    </source>
</evidence>